<dbReference type="Proteomes" id="UP000568022">
    <property type="component" value="Unassembled WGS sequence"/>
</dbReference>
<dbReference type="InterPro" id="IPR027417">
    <property type="entry name" value="P-loop_NTPase"/>
</dbReference>
<dbReference type="AlphaFoldDB" id="A0A7W8FAD6"/>
<gene>
    <name evidence="1" type="ORF">FHS32_003931</name>
</gene>
<reference evidence="1 2" key="1">
    <citation type="submission" date="2020-08" db="EMBL/GenBank/DDBJ databases">
        <title>Genomic Encyclopedia of Type Strains, Phase III (KMG-III): the genomes of soil and plant-associated and newly described type strains.</title>
        <authorList>
            <person name="Whitman W."/>
        </authorList>
    </citation>
    <scope>NUCLEOTIDE SEQUENCE [LARGE SCALE GENOMIC DNA]</scope>
    <source>
        <strain evidence="1 2">CECT 3226</strain>
    </source>
</reference>
<dbReference type="SUPFAM" id="SSF52540">
    <property type="entry name" value="P-loop containing nucleoside triphosphate hydrolases"/>
    <property type="match status" value="1"/>
</dbReference>
<accession>A0A7W8FAD6</accession>
<dbReference type="EMBL" id="JACHJE010000008">
    <property type="protein sequence ID" value="MBB5127189.1"/>
    <property type="molecule type" value="Genomic_DNA"/>
</dbReference>
<comment type="caution">
    <text evidence="1">The sequence shown here is derived from an EMBL/GenBank/DDBJ whole genome shotgun (WGS) entry which is preliminary data.</text>
</comment>
<name>A0A7W8FAD6_9ACTN</name>
<evidence type="ECO:0000313" key="1">
    <source>
        <dbReference type="EMBL" id="MBB5127189.1"/>
    </source>
</evidence>
<sequence>MGAITTKGRKLHEIEHVPYEQAFLIGDLLTSNITMLAGEPKAGKTNFAAGMSAALLNGADEFLGLPVLRLCRHIVFGLTDDGAEGELRERLHGAVPRDSVTVFPVEDTSQPGYWQGVHDDLLTPGADLFVLDNVLGALGDGEDVASSVTARNTIDKLKPISKSGIPVLAVTHTPKGNGEGLTTASAPIGGRAMAGGVRGVIVLRKSKKGRSIQTAINRAKSDLDIAVTMRTASNGSEIPVWERVEPGLKVVSLPKAKTWDEDLVARIIEEQPEEESALALSRRYAPIVDRKPETLRPKLRDRLERVGGRWVRKPAATA</sequence>
<evidence type="ECO:0000313" key="2">
    <source>
        <dbReference type="Proteomes" id="UP000568022"/>
    </source>
</evidence>
<dbReference type="Gene3D" id="3.40.50.300">
    <property type="entry name" value="P-loop containing nucleotide triphosphate hydrolases"/>
    <property type="match status" value="1"/>
</dbReference>
<proteinExistence type="predicted"/>
<dbReference type="Pfam" id="PF13481">
    <property type="entry name" value="AAA_25"/>
    <property type="match status" value="1"/>
</dbReference>
<organism evidence="1 2">
    <name type="scientific">Streptomyces griseoloalbus</name>
    <dbReference type="NCBI Taxonomy" id="67303"/>
    <lineage>
        <taxon>Bacteria</taxon>
        <taxon>Bacillati</taxon>
        <taxon>Actinomycetota</taxon>
        <taxon>Actinomycetes</taxon>
        <taxon>Kitasatosporales</taxon>
        <taxon>Streptomycetaceae</taxon>
        <taxon>Streptomyces</taxon>
    </lineage>
</organism>
<keyword evidence="2" id="KW-1185">Reference proteome</keyword>
<protein>
    <recommendedName>
        <fullName evidence="3">AAA domain-containing protein</fullName>
    </recommendedName>
</protein>
<evidence type="ECO:0008006" key="3">
    <source>
        <dbReference type="Google" id="ProtNLM"/>
    </source>
</evidence>